<dbReference type="PANTHER" id="PTHR35726">
    <property type="entry name" value="GLUTAMIC ACID-RICH PROTEIN-LIKE"/>
    <property type="match status" value="1"/>
</dbReference>
<gene>
    <name evidence="2" type="ORF">CR513_26727</name>
</gene>
<feature type="non-terminal residue" evidence="2">
    <location>
        <position position="1"/>
    </location>
</feature>
<accession>A0A371GLX2</accession>
<dbReference type="OrthoDB" id="1077311at2759"/>
<organism evidence="2 3">
    <name type="scientific">Mucuna pruriens</name>
    <name type="common">Velvet bean</name>
    <name type="synonym">Dolichos pruriens</name>
    <dbReference type="NCBI Taxonomy" id="157652"/>
    <lineage>
        <taxon>Eukaryota</taxon>
        <taxon>Viridiplantae</taxon>
        <taxon>Streptophyta</taxon>
        <taxon>Embryophyta</taxon>
        <taxon>Tracheophyta</taxon>
        <taxon>Spermatophyta</taxon>
        <taxon>Magnoliopsida</taxon>
        <taxon>eudicotyledons</taxon>
        <taxon>Gunneridae</taxon>
        <taxon>Pentapetalae</taxon>
        <taxon>rosids</taxon>
        <taxon>fabids</taxon>
        <taxon>Fabales</taxon>
        <taxon>Fabaceae</taxon>
        <taxon>Papilionoideae</taxon>
        <taxon>50 kb inversion clade</taxon>
        <taxon>NPAAA clade</taxon>
        <taxon>indigoferoid/millettioid clade</taxon>
        <taxon>Phaseoleae</taxon>
        <taxon>Mucuna</taxon>
    </lineage>
</organism>
<dbReference type="AlphaFoldDB" id="A0A371GLX2"/>
<sequence length="166" mass="18842">MERKELLHVDFSSYFRFEASGDSEEADCEIARTGGDDDHDNDNDNNNDNDDDALSCNYDGSGACNAAEFDGDKEESCDEEHDDDDDKKKEGDEEKSGVYGMSYCEDDEMQEEQMKSYVSFDSGQEMITCHPTNPLKAKSRVLPFWHMGSGQFVRIIIFGLKSHFLR</sequence>
<feature type="compositionally biased region" description="Basic and acidic residues" evidence="1">
    <location>
        <begin position="86"/>
        <end position="96"/>
    </location>
</feature>
<reference evidence="2" key="1">
    <citation type="submission" date="2018-05" db="EMBL/GenBank/DDBJ databases">
        <title>Draft genome of Mucuna pruriens seed.</title>
        <authorList>
            <person name="Nnadi N.E."/>
            <person name="Vos R."/>
            <person name="Hasami M.H."/>
            <person name="Devisetty U.K."/>
            <person name="Aguiy J.C."/>
        </authorList>
    </citation>
    <scope>NUCLEOTIDE SEQUENCE [LARGE SCALE GENOMIC DNA]</scope>
    <source>
        <strain evidence="2">JCA_2017</strain>
    </source>
</reference>
<evidence type="ECO:0000256" key="1">
    <source>
        <dbReference type="SAM" id="MobiDB-lite"/>
    </source>
</evidence>
<protein>
    <submittedName>
        <fullName evidence="2">Uncharacterized protein</fullName>
    </submittedName>
</protein>
<keyword evidence="3" id="KW-1185">Reference proteome</keyword>
<dbReference type="PANTHER" id="PTHR35726:SF8">
    <property type="match status" value="1"/>
</dbReference>
<name>A0A371GLX2_MUCPR</name>
<proteinExistence type="predicted"/>
<feature type="compositionally biased region" description="Acidic residues" evidence="1">
    <location>
        <begin position="37"/>
        <end position="53"/>
    </location>
</feature>
<comment type="caution">
    <text evidence="2">The sequence shown here is derived from an EMBL/GenBank/DDBJ whole genome shotgun (WGS) entry which is preliminary data.</text>
</comment>
<evidence type="ECO:0000313" key="3">
    <source>
        <dbReference type="Proteomes" id="UP000257109"/>
    </source>
</evidence>
<dbReference type="EMBL" id="QJKJ01005159">
    <property type="protein sequence ID" value="RDX91313.1"/>
    <property type="molecule type" value="Genomic_DNA"/>
</dbReference>
<feature type="region of interest" description="Disordered" evidence="1">
    <location>
        <begin position="20"/>
        <end position="101"/>
    </location>
</feature>
<feature type="compositionally biased region" description="Acidic residues" evidence="1">
    <location>
        <begin position="69"/>
        <end position="85"/>
    </location>
</feature>
<evidence type="ECO:0000313" key="2">
    <source>
        <dbReference type="EMBL" id="RDX91313.1"/>
    </source>
</evidence>
<dbReference type="Proteomes" id="UP000257109">
    <property type="component" value="Unassembled WGS sequence"/>
</dbReference>